<dbReference type="EMBL" id="JAZHXI010000014">
    <property type="protein sequence ID" value="KAL2064313.1"/>
    <property type="molecule type" value="Genomic_DNA"/>
</dbReference>
<comment type="caution">
    <text evidence="2">The sequence shown here is derived from an EMBL/GenBank/DDBJ whole genome shotgun (WGS) entry which is preliminary data.</text>
</comment>
<evidence type="ECO:0000313" key="2">
    <source>
        <dbReference type="EMBL" id="KAL2064313.1"/>
    </source>
</evidence>
<gene>
    <name evidence="2" type="ORF">VTL71DRAFT_4807</name>
</gene>
<reference evidence="2 3" key="1">
    <citation type="journal article" date="2024" name="Commun. Biol.">
        <title>Comparative genomic analysis of thermophilic fungi reveals convergent evolutionary adaptations and gene losses.</title>
        <authorList>
            <person name="Steindorff A.S."/>
            <person name="Aguilar-Pontes M.V."/>
            <person name="Robinson A.J."/>
            <person name="Andreopoulos B."/>
            <person name="LaButti K."/>
            <person name="Kuo A."/>
            <person name="Mondo S."/>
            <person name="Riley R."/>
            <person name="Otillar R."/>
            <person name="Haridas S."/>
            <person name="Lipzen A."/>
            <person name="Grimwood J."/>
            <person name="Schmutz J."/>
            <person name="Clum A."/>
            <person name="Reid I.D."/>
            <person name="Moisan M.C."/>
            <person name="Butler G."/>
            <person name="Nguyen T.T.M."/>
            <person name="Dewar K."/>
            <person name="Conant G."/>
            <person name="Drula E."/>
            <person name="Henrissat B."/>
            <person name="Hansel C."/>
            <person name="Singer S."/>
            <person name="Hutchinson M.I."/>
            <person name="de Vries R.P."/>
            <person name="Natvig D.O."/>
            <person name="Powell A.J."/>
            <person name="Tsang A."/>
            <person name="Grigoriev I.V."/>
        </authorList>
    </citation>
    <scope>NUCLEOTIDE SEQUENCE [LARGE SCALE GENOMIC DNA]</scope>
    <source>
        <strain evidence="2 3">CBS 494.80</strain>
    </source>
</reference>
<feature type="compositionally biased region" description="Basic and acidic residues" evidence="1">
    <location>
        <begin position="25"/>
        <end position="37"/>
    </location>
</feature>
<accession>A0ABR4C5E3</accession>
<evidence type="ECO:0000256" key="1">
    <source>
        <dbReference type="SAM" id="MobiDB-lite"/>
    </source>
</evidence>
<dbReference type="Proteomes" id="UP001595075">
    <property type="component" value="Unassembled WGS sequence"/>
</dbReference>
<organism evidence="2 3">
    <name type="scientific">Oculimacula yallundae</name>
    <dbReference type="NCBI Taxonomy" id="86028"/>
    <lineage>
        <taxon>Eukaryota</taxon>
        <taxon>Fungi</taxon>
        <taxon>Dikarya</taxon>
        <taxon>Ascomycota</taxon>
        <taxon>Pezizomycotina</taxon>
        <taxon>Leotiomycetes</taxon>
        <taxon>Helotiales</taxon>
        <taxon>Ploettnerulaceae</taxon>
        <taxon>Oculimacula</taxon>
    </lineage>
</organism>
<proteinExistence type="predicted"/>
<evidence type="ECO:0000313" key="3">
    <source>
        <dbReference type="Proteomes" id="UP001595075"/>
    </source>
</evidence>
<protein>
    <submittedName>
        <fullName evidence="2">Uncharacterized protein</fullName>
    </submittedName>
</protein>
<sequence>MVSIKATSNRSRKDETNTRIPEAGSRLRIEEGSEGKIFDVSTRQGERGREFSEGIQLDSLVS</sequence>
<feature type="region of interest" description="Disordered" evidence="1">
    <location>
        <begin position="1"/>
        <end position="62"/>
    </location>
</feature>
<name>A0ABR4C5E3_9HELO</name>
<keyword evidence="3" id="KW-1185">Reference proteome</keyword>